<accession>A0ABW2YB19</accession>
<keyword evidence="8" id="KW-0547">Nucleotide-binding</keyword>
<dbReference type="InterPro" id="IPR036890">
    <property type="entry name" value="HATPase_C_sf"/>
</dbReference>
<gene>
    <name evidence="15" type="ORF">ACFQY8_06115</name>
</gene>
<evidence type="ECO:0000256" key="8">
    <source>
        <dbReference type="ARBA" id="ARBA00022741"/>
    </source>
</evidence>
<dbReference type="Pfam" id="PF00512">
    <property type="entry name" value="HisKA"/>
    <property type="match status" value="1"/>
</dbReference>
<dbReference type="Gene3D" id="1.10.287.130">
    <property type="match status" value="1"/>
</dbReference>
<dbReference type="PROSITE" id="PS50109">
    <property type="entry name" value="HIS_KIN"/>
    <property type="match status" value="1"/>
</dbReference>
<evidence type="ECO:0000313" key="15">
    <source>
        <dbReference type="EMBL" id="MFD0705317.1"/>
    </source>
</evidence>
<keyword evidence="16" id="KW-1185">Reference proteome</keyword>
<dbReference type="SUPFAM" id="SSF47384">
    <property type="entry name" value="Homodimeric domain of signal transducing histidine kinase"/>
    <property type="match status" value="1"/>
</dbReference>
<keyword evidence="11 12" id="KW-1133">Transmembrane helix</keyword>
<dbReference type="Gene3D" id="3.30.565.10">
    <property type="entry name" value="Histidine kinase-like ATPase, C-terminal domain"/>
    <property type="match status" value="1"/>
</dbReference>
<dbReference type="InterPro" id="IPR036097">
    <property type="entry name" value="HisK_dim/P_sf"/>
</dbReference>
<dbReference type="EMBL" id="JBHTHQ010000021">
    <property type="protein sequence ID" value="MFD0705317.1"/>
    <property type="molecule type" value="Genomic_DNA"/>
</dbReference>
<dbReference type="InterPro" id="IPR003661">
    <property type="entry name" value="HisK_dim/P_dom"/>
</dbReference>
<dbReference type="CDD" id="cd00082">
    <property type="entry name" value="HisKA"/>
    <property type="match status" value="1"/>
</dbReference>
<evidence type="ECO:0000256" key="6">
    <source>
        <dbReference type="ARBA" id="ARBA00022679"/>
    </source>
</evidence>
<dbReference type="Proteomes" id="UP001597036">
    <property type="component" value="Unassembled WGS sequence"/>
</dbReference>
<dbReference type="PROSITE" id="PS50885">
    <property type="entry name" value="HAMP"/>
    <property type="match status" value="1"/>
</dbReference>
<reference evidence="16" key="1">
    <citation type="journal article" date="2019" name="Int. J. Syst. Evol. Microbiol.">
        <title>The Global Catalogue of Microorganisms (GCM) 10K type strain sequencing project: providing services to taxonomists for standard genome sequencing and annotation.</title>
        <authorList>
            <consortium name="The Broad Institute Genomics Platform"/>
            <consortium name="The Broad Institute Genome Sequencing Center for Infectious Disease"/>
            <person name="Wu L."/>
            <person name="Ma J."/>
        </authorList>
    </citation>
    <scope>NUCLEOTIDE SEQUENCE [LARGE SCALE GENOMIC DNA]</scope>
    <source>
        <strain evidence="16">CCM 8604</strain>
    </source>
</reference>
<comment type="caution">
    <text evidence="15">The sequence shown here is derived from an EMBL/GenBank/DDBJ whole genome shotgun (WGS) entry which is preliminary data.</text>
</comment>
<keyword evidence="4" id="KW-1003">Cell membrane</keyword>
<keyword evidence="7 12" id="KW-0812">Transmembrane</keyword>
<dbReference type="SMART" id="SM00388">
    <property type="entry name" value="HisKA"/>
    <property type="match status" value="1"/>
</dbReference>
<evidence type="ECO:0000256" key="2">
    <source>
        <dbReference type="ARBA" id="ARBA00004651"/>
    </source>
</evidence>
<keyword evidence="9 15" id="KW-0418">Kinase</keyword>
<dbReference type="PANTHER" id="PTHR44936:SF10">
    <property type="entry name" value="SENSOR PROTEIN RSTB"/>
    <property type="match status" value="1"/>
</dbReference>
<dbReference type="EC" id="2.7.13.3" evidence="3"/>
<dbReference type="InterPro" id="IPR005467">
    <property type="entry name" value="His_kinase_dom"/>
</dbReference>
<dbReference type="RefSeq" id="WP_377939008.1">
    <property type="nucleotide sequence ID" value="NZ_JBHTHQ010000021.1"/>
</dbReference>
<keyword evidence="6" id="KW-0808">Transferase</keyword>
<evidence type="ECO:0000256" key="5">
    <source>
        <dbReference type="ARBA" id="ARBA00022553"/>
    </source>
</evidence>
<sequence length="474" mass="52216">MDSVMMQAPEKPRKTITYPLALFMAKYAVYMLISVAIILFFTLYGPIGTIIYPANWGEKNVSSLSRELSSLTDSQLKTRNIPAAYHFVIANSSRTIVRTDMNTTDAKSALTQACTSTKLSSVDLTSSTDQKAVCSTTEHGSFVVLTYSVEARFMDRKLRDLLPSAELFIDAFTFGGIGLAIILISARQARLLKKELSKFTTFAKHIEGRNLDAPLANSSIKEVSQTLHAFGTMRGSLKDSLNTQYAMEENQRKHVQALTHDMKTPLTIARGNAELLETTNLTDEQRAYITAILSSVDTMNAYVSHLNHTKLALTEISIEDFIELTMREVSQFCTASHIKLSIVRSSVPLNLHATVRVDTLVWQRILLNILSNSRDHAHTPDQTSLAVSLEFDLIQHNSEITLTITDNGTGFSPDALVHATEWSYAKTSDAGDHQGVGLSSATQSMRNMEGSVTLSNVSNGGAQVMLSLPIRRIS</sequence>
<evidence type="ECO:0000256" key="3">
    <source>
        <dbReference type="ARBA" id="ARBA00012438"/>
    </source>
</evidence>
<feature type="domain" description="HAMP" evidence="14">
    <location>
        <begin position="190"/>
        <end position="242"/>
    </location>
</feature>
<feature type="transmembrane region" description="Helical" evidence="12">
    <location>
        <begin position="167"/>
        <end position="186"/>
    </location>
</feature>
<feature type="transmembrane region" description="Helical" evidence="12">
    <location>
        <begin position="20"/>
        <end position="44"/>
    </location>
</feature>
<dbReference type="GO" id="GO:0016301">
    <property type="term" value="F:kinase activity"/>
    <property type="evidence" value="ECO:0007669"/>
    <property type="project" value="UniProtKB-KW"/>
</dbReference>
<evidence type="ECO:0000256" key="11">
    <source>
        <dbReference type="ARBA" id="ARBA00022989"/>
    </source>
</evidence>
<dbReference type="PANTHER" id="PTHR44936">
    <property type="entry name" value="SENSOR PROTEIN CREC"/>
    <property type="match status" value="1"/>
</dbReference>
<comment type="subcellular location">
    <subcellularLocation>
        <location evidence="2">Cell membrane</location>
        <topology evidence="2">Multi-pass membrane protein</topology>
    </subcellularLocation>
</comment>
<dbReference type="InterPro" id="IPR003594">
    <property type="entry name" value="HATPase_dom"/>
</dbReference>
<dbReference type="SMART" id="SM00387">
    <property type="entry name" value="HATPase_c"/>
    <property type="match status" value="1"/>
</dbReference>
<evidence type="ECO:0000256" key="7">
    <source>
        <dbReference type="ARBA" id="ARBA00022692"/>
    </source>
</evidence>
<comment type="catalytic activity">
    <reaction evidence="1">
        <text>ATP + protein L-histidine = ADP + protein N-phospho-L-histidine.</text>
        <dbReference type="EC" id="2.7.13.3"/>
    </reaction>
</comment>
<evidence type="ECO:0000256" key="4">
    <source>
        <dbReference type="ARBA" id="ARBA00022475"/>
    </source>
</evidence>
<name>A0ABW2YB19_9BIFI</name>
<dbReference type="Pfam" id="PF02518">
    <property type="entry name" value="HATPase_c"/>
    <property type="match status" value="1"/>
</dbReference>
<evidence type="ECO:0000256" key="9">
    <source>
        <dbReference type="ARBA" id="ARBA00022777"/>
    </source>
</evidence>
<keyword evidence="10" id="KW-0067">ATP-binding</keyword>
<dbReference type="InterPro" id="IPR050980">
    <property type="entry name" value="2C_sensor_his_kinase"/>
</dbReference>
<evidence type="ECO:0000259" key="13">
    <source>
        <dbReference type="PROSITE" id="PS50109"/>
    </source>
</evidence>
<dbReference type="SUPFAM" id="SSF55874">
    <property type="entry name" value="ATPase domain of HSP90 chaperone/DNA topoisomerase II/histidine kinase"/>
    <property type="match status" value="1"/>
</dbReference>
<dbReference type="InterPro" id="IPR003660">
    <property type="entry name" value="HAMP_dom"/>
</dbReference>
<keyword evidence="12" id="KW-0472">Membrane</keyword>
<evidence type="ECO:0000256" key="1">
    <source>
        <dbReference type="ARBA" id="ARBA00000085"/>
    </source>
</evidence>
<protein>
    <recommendedName>
        <fullName evidence="3">histidine kinase</fullName>
        <ecNumber evidence="3">2.7.13.3</ecNumber>
    </recommendedName>
</protein>
<evidence type="ECO:0000256" key="12">
    <source>
        <dbReference type="SAM" id="Phobius"/>
    </source>
</evidence>
<keyword evidence="5" id="KW-0597">Phosphoprotein</keyword>
<evidence type="ECO:0000313" key="16">
    <source>
        <dbReference type="Proteomes" id="UP001597036"/>
    </source>
</evidence>
<evidence type="ECO:0000259" key="14">
    <source>
        <dbReference type="PROSITE" id="PS50885"/>
    </source>
</evidence>
<organism evidence="15 16">
    <name type="scientific">Alloscardovia venturai</name>
    <dbReference type="NCBI Taxonomy" id="1769421"/>
    <lineage>
        <taxon>Bacteria</taxon>
        <taxon>Bacillati</taxon>
        <taxon>Actinomycetota</taxon>
        <taxon>Actinomycetes</taxon>
        <taxon>Bifidobacteriales</taxon>
        <taxon>Bifidobacteriaceae</taxon>
        <taxon>Alloscardovia</taxon>
    </lineage>
</organism>
<evidence type="ECO:0000256" key="10">
    <source>
        <dbReference type="ARBA" id="ARBA00022840"/>
    </source>
</evidence>
<feature type="domain" description="Histidine kinase" evidence="13">
    <location>
        <begin position="257"/>
        <end position="472"/>
    </location>
</feature>
<proteinExistence type="predicted"/>